<proteinExistence type="predicted"/>
<dbReference type="InterPro" id="IPR027417">
    <property type="entry name" value="P-loop_NTPase"/>
</dbReference>
<dbReference type="Gene3D" id="2.130.10.10">
    <property type="entry name" value="YVTN repeat-like/Quinoprotein amine dehydrogenase"/>
    <property type="match status" value="5"/>
</dbReference>
<feature type="repeat" description="WD" evidence="3">
    <location>
        <begin position="1066"/>
        <end position="1098"/>
    </location>
</feature>
<gene>
    <name evidence="6" type="ORF">BOTBODRAFT_115211</name>
</gene>
<name>A0A067M539_BOTB1</name>
<dbReference type="OrthoDB" id="3027122at2759"/>
<dbReference type="PRINTS" id="PR00320">
    <property type="entry name" value="GPROTEINBRPT"/>
</dbReference>
<evidence type="ECO:0000256" key="2">
    <source>
        <dbReference type="ARBA" id="ARBA00022737"/>
    </source>
</evidence>
<dbReference type="InterPro" id="IPR015943">
    <property type="entry name" value="WD40/YVTN_repeat-like_dom_sf"/>
</dbReference>
<dbReference type="EMBL" id="KL198063">
    <property type="protein sequence ID" value="KDQ10858.1"/>
    <property type="molecule type" value="Genomic_DNA"/>
</dbReference>
<feature type="signal peptide" evidence="4">
    <location>
        <begin position="1"/>
        <end position="27"/>
    </location>
</feature>
<feature type="repeat" description="WD" evidence="3">
    <location>
        <begin position="602"/>
        <end position="643"/>
    </location>
</feature>
<feature type="repeat" description="WD" evidence="3">
    <location>
        <begin position="903"/>
        <end position="944"/>
    </location>
</feature>
<feature type="repeat" description="WD" evidence="3">
    <location>
        <begin position="645"/>
        <end position="686"/>
    </location>
</feature>
<dbReference type="Gene3D" id="3.40.50.300">
    <property type="entry name" value="P-loop containing nucleotide triphosphate hydrolases"/>
    <property type="match status" value="1"/>
</dbReference>
<dbReference type="InterPro" id="IPR019775">
    <property type="entry name" value="WD40_repeat_CS"/>
</dbReference>
<dbReference type="PANTHER" id="PTHR19879:SF9">
    <property type="entry name" value="TRANSCRIPTION INITIATION FACTOR TFIID SUBUNIT 5"/>
    <property type="match status" value="1"/>
</dbReference>
<evidence type="ECO:0000313" key="7">
    <source>
        <dbReference type="Proteomes" id="UP000027195"/>
    </source>
</evidence>
<evidence type="ECO:0000256" key="4">
    <source>
        <dbReference type="SAM" id="SignalP"/>
    </source>
</evidence>
<protein>
    <recommendedName>
        <fullName evidence="5">Nephrocystin 3-like N-terminal domain-containing protein</fullName>
    </recommendedName>
</protein>
<reference evidence="7" key="1">
    <citation type="journal article" date="2014" name="Proc. Natl. Acad. Sci. U.S.A.">
        <title>Extensive sampling of basidiomycete genomes demonstrates inadequacy of the white-rot/brown-rot paradigm for wood decay fungi.</title>
        <authorList>
            <person name="Riley R."/>
            <person name="Salamov A.A."/>
            <person name="Brown D.W."/>
            <person name="Nagy L.G."/>
            <person name="Floudas D."/>
            <person name="Held B.W."/>
            <person name="Levasseur A."/>
            <person name="Lombard V."/>
            <person name="Morin E."/>
            <person name="Otillar R."/>
            <person name="Lindquist E.A."/>
            <person name="Sun H."/>
            <person name="LaButti K.M."/>
            <person name="Schmutz J."/>
            <person name="Jabbour D."/>
            <person name="Luo H."/>
            <person name="Baker S.E."/>
            <person name="Pisabarro A.G."/>
            <person name="Walton J.D."/>
            <person name="Blanchette R.A."/>
            <person name="Henrissat B."/>
            <person name="Martin F."/>
            <person name="Cullen D."/>
            <person name="Hibbett D.S."/>
            <person name="Grigoriev I.V."/>
        </authorList>
    </citation>
    <scope>NUCLEOTIDE SEQUENCE [LARGE SCALE GENOMIC DNA]</scope>
    <source>
        <strain evidence="7">FD-172 SS1</strain>
    </source>
</reference>
<evidence type="ECO:0000256" key="1">
    <source>
        <dbReference type="ARBA" id="ARBA00022574"/>
    </source>
</evidence>
<dbReference type="PROSITE" id="PS50294">
    <property type="entry name" value="WD_REPEATS_REGION"/>
    <property type="match status" value="10"/>
</dbReference>
<dbReference type="InParanoid" id="A0A067M539"/>
<dbReference type="InterPro" id="IPR056884">
    <property type="entry name" value="NPHP3-like_N"/>
</dbReference>
<dbReference type="AlphaFoldDB" id="A0A067M539"/>
<evidence type="ECO:0000259" key="5">
    <source>
        <dbReference type="Pfam" id="PF24883"/>
    </source>
</evidence>
<dbReference type="SUPFAM" id="SSF50978">
    <property type="entry name" value="WD40 repeat-like"/>
    <property type="match status" value="1"/>
</dbReference>
<keyword evidence="4" id="KW-0732">Signal</keyword>
<keyword evidence="1 3" id="KW-0853">WD repeat</keyword>
<dbReference type="SUPFAM" id="SSF50998">
    <property type="entry name" value="Quinoprotein alcohol dehydrogenase-like"/>
    <property type="match status" value="1"/>
</dbReference>
<keyword evidence="7" id="KW-1185">Reference proteome</keyword>
<evidence type="ECO:0000256" key="3">
    <source>
        <dbReference type="PROSITE-ProRule" id="PRU00221"/>
    </source>
</evidence>
<evidence type="ECO:0000313" key="6">
    <source>
        <dbReference type="EMBL" id="KDQ10858.1"/>
    </source>
</evidence>
<dbReference type="PROSITE" id="PS00678">
    <property type="entry name" value="WD_REPEATS_1"/>
    <property type="match status" value="2"/>
</dbReference>
<dbReference type="InterPro" id="IPR020472">
    <property type="entry name" value="WD40_PAC1"/>
</dbReference>
<sequence>MIILWLKPANSTISAALLNSLVAVATWDPERVCLPSTRTAVLDDIVRWVHETPEEGQPNKPFFLVGVAGSGKSAVAHTLAELFHDIGSLGGSFFFDHANADRNNPSKVFSSIARQLAASDAAIAQEIVEALKKDPSLPNATPRRQFESLFRDPCASTSSGDPLVLIFDALDECESRSGLLDAIATEFPNLPPRFRVIVTGRLERDISMALTRNDNVREYTLPCNGTAVLEDISALVTLRMGKVASAHRYEPTWPGAQALQELVALSSGLFIWAKTACDFISKPTAPSPKRQLAAVLSGGAKLADIDELYSLALRDALDWEDLGTRTAFQLFVGAVVVARTPLSARAIQVLVGQRADPDSEQAEVDVDISAWELLCLLQSILDGAASPDSPIRTMHASFRDFLTTETRAKGFYIDVGIHNANISRGCVKLMNTRLKRNICGLANDAVLNNEIPAETVIEAIGEELRYAICYGLDHLIDVSYVHADSAFMDTVGEFARKKMLNWLEALSVLGRLDAANRPRQLSQWIEGLVQRDDILCQIVKDMARFIATFREIITAAPLQIYSSALLFTPSDTLLRRTYFEISDVGSAILNGEKSWSPLLAVLAGHTGQLTSAIYSPDGGRLASCAMDSTIRLWDGSTGAPLAAPLAGHTATVTSIAFSPDGEILASASEDHTIRLWNVKTGKAIGDALTGHKDVVRHVAFSPDGSRIASASRDSTARLWDGRTGAPIAGELVGHGDVVTSVAFSPDGEILATASTDCTVRLWKGRTGVPIDGVLLGHKDKITSISYSPDGRQLASSSNDRTIRLWDGHTGAFTGKILEGHTNDITFFTYSPDGNRIASVSWDATVRLWDPHTGTLIGGPLIGHGGTIYHAAFSPDSERLATAGSDCAVRLWDGRSGAAIGGPMTGHTYTVISVAFSPDGDYIASASNDNTVRIWDGRTGGTANATAGIRVDIDISRDGNRILHSLDKVAHLWDANTGAVIAGPLVHTRMINRIGFSPDGNIVAIAHYEICLWNGYTGESIGAPLAGHTHFIFALAFSPDSSRLASGSRDRTIRLWDTKTGASIGILNGHSDFVMALTFSPDGSTLASASYDGTARIWDPSHEAQIGDSLALGALARTLRLLIFSPNGTYLACLCTENFATVWDMRTRTSLVEYAGSRSPDIPAGKTL</sequence>
<feature type="domain" description="Nephrocystin 3-like N-terminal" evidence="5">
    <location>
        <begin position="58"/>
        <end position="201"/>
    </location>
</feature>
<feature type="repeat" description="WD" evidence="3">
    <location>
        <begin position="731"/>
        <end position="763"/>
    </location>
</feature>
<accession>A0A067M539</accession>
<dbReference type="PANTHER" id="PTHR19879">
    <property type="entry name" value="TRANSCRIPTION INITIATION FACTOR TFIID"/>
    <property type="match status" value="1"/>
</dbReference>
<dbReference type="CDD" id="cd00200">
    <property type="entry name" value="WD40"/>
    <property type="match status" value="2"/>
</dbReference>
<dbReference type="InterPro" id="IPR011047">
    <property type="entry name" value="Quinoprotein_ADH-like_sf"/>
</dbReference>
<dbReference type="STRING" id="930990.A0A067M539"/>
<dbReference type="InterPro" id="IPR036322">
    <property type="entry name" value="WD40_repeat_dom_sf"/>
</dbReference>
<dbReference type="Proteomes" id="UP000027195">
    <property type="component" value="Unassembled WGS sequence"/>
</dbReference>
<dbReference type="PROSITE" id="PS50082">
    <property type="entry name" value="WD_REPEATS_2"/>
    <property type="match status" value="10"/>
</dbReference>
<feature type="repeat" description="WD" evidence="3">
    <location>
        <begin position="774"/>
        <end position="806"/>
    </location>
</feature>
<dbReference type="SUPFAM" id="SSF52540">
    <property type="entry name" value="P-loop containing nucleoside triphosphate hydrolases"/>
    <property type="match status" value="1"/>
</dbReference>
<feature type="repeat" description="WD" evidence="3">
    <location>
        <begin position="817"/>
        <end position="849"/>
    </location>
</feature>
<feature type="repeat" description="WD" evidence="3">
    <location>
        <begin position="860"/>
        <end position="901"/>
    </location>
</feature>
<dbReference type="Pfam" id="PF00400">
    <property type="entry name" value="WD40"/>
    <property type="match status" value="10"/>
</dbReference>
<dbReference type="InterPro" id="IPR001680">
    <property type="entry name" value="WD40_rpt"/>
</dbReference>
<keyword evidence="2" id="KW-0677">Repeat</keyword>
<dbReference type="HOGENOM" id="CLU_000288_6_3_1"/>
<dbReference type="SMART" id="SM00320">
    <property type="entry name" value="WD40"/>
    <property type="match status" value="12"/>
</dbReference>
<dbReference type="Pfam" id="PF24883">
    <property type="entry name" value="NPHP3_N"/>
    <property type="match status" value="1"/>
</dbReference>
<organism evidence="6 7">
    <name type="scientific">Botryobasidium botryosum (strain FD-172 SS1)</name>
    <dbReference type="NCBI Taxonomy" id="930990"/>
    <lineage>
        <taxon>Eukaryota</taxon>
        <taxon>Fungi</taxon>
        <taxon>Dikarya</taxon>
        <taxon>Basidiomycota</taxon>
        <taxon>Agaricomycotina</taxon>
        <taxon>Agaricomycetes</taxon>
        <taxon>Cantharellales</taxon>
        <taxon>Botryobasidiaceae</taxon>
        <taxon>Botryobasidium</taxon>
    </lineage>
</organism>
<feature type="repeat" description="WD" evidence="3">
    <location>
        <begin position="1024"/>
        <end position="1065"/>
    </location>
</feature>
<feature type="repeat" description="WD" evidence="3">
    <location>
        <begin position="688"/>
        <end position="729"/>
    </location>
</feature>
<feature type="chain" id="PRO_5001640996" description="Nephrocystin 3-like N-terminal domain-containing protein" evidence="4">
    <location>
        <begin position="28"/>
        <end position="1167"/>
    </location>
</feature>